<comment type="caution">
    <text evidence="6">The sequence shown here is derived from an EMBL/GenBank/DDBJ whole genome shotgun (WGS) entry which is preliminary data.</text>
</comment>
<dbReference type="InterPro" id="IPR022742">
    <property type="entry name" value="Hydrolase_4"/>
</dbReference>
<dbReference type="InterPro" id="IPR029058">
    <property type="entry name" value="AB_hydrolase_fold"/>
</dbReference>
<feature type="region of interest" description="Disordered" evidence="3">
    <location>
        <begin position="236"/>
        <end position="255"/>
    </location>
</feature>
<dbReference type="AlphaFoldDB" id="A0A6B0VRZ6"/>
<dbReference type="SUPFAM" id="SSF53474">
    <property type="entry name" value="alpha/beta-Hydrolases"/>
    <property type="match status" value="1"/>
</dbReference>
<dbReference type="PANTHER" id="PTHR22946:SF9">
    <property type="entry name" value="POLYKETIDE TRANSFERASE AF380"/>
    <property type="match status" value="1"/>
</dbReference>
<keyword evidence="4" id="KW-0812">Transmembrane</keyword>
<feature type="transmembrane region" description="Helical" evidence="4">
    <location>
        <begin position="21"/>
        <end position="41"/>
    </location>
</feature>
<feature type="transmembrane region" description="Helical" evidence="4">
    <location>
        <begin position="553"/>
        <end position="575"/>
    </location>
</feature>
<feature type="transmembrane region" description="Helical" evidence="4">
    <location>
        <begin position="521"/>
        <end position="541"/>
    </location>
</feature>
<evidence type="ECO:0000256" key="1">
    <source>
        <dbReference type="ARBA" id="ARBA00022801"/>
    </source>
</evidence>
<organism evidence="6 7">
    <name type="scientific">Natronorubrum halalkaliphilum</name>
    <dbReference type="NCBI Taxonomy" id="2691917"/>
    <lineage>
        <taxon>Archaea</taxon>
        <taxon>Methanobacteriati</taxon>
        <taxon>Methanobacteriota</taxon>
        <taxon>Stenosarchaea group</taxon>
        <taxon>Halobacteria</taxon>
        <taxon>Halobacteriales</taxon>
        <taxon>Natrialbaceae</taxon>
        <taxon>Natronorubrum</taxon>
    </lineage>
</organism>
<dbReference type="RefSeq" id="WP_160067331.1">
    <property type="nucleotide sequence ID" value="NZ_WUYX01000070.1"/>
</dbReference>
<feature type="transmembrane region" description="Helical" evidence="4">
    <location>
        <begin position="361"/>
        <end position="385"/>
    </location>
</feature>
<feature type="transmembrane region" description="Helical" evidence="4">
    <location>
        <begin position="482"/>
        <end position="500"/>
    </location>
</feature>
<keyword evidence="7" id="KW-1185">Reference proteome</keyword>
<feature type="domain" description="Serine aminopeptidase S33" evidence="5">
    <location>
        <begin position="78"/>
        <end position="187"/>
    </location>
</feature>
<evidence type="ECO:0000313" key="6">
    <source>
        <dbReference type="EMBL" id="MXV64214.1"/>
    </source>
</evidence>
<evidence type="ECO:0000256" key="3">
    <source>
        <dbReference type="SAM" id="MobiDB-lite"/>
    </source>
</evidence>
<feature type="transmembrane region" description="Helical" evidence="4">
    <location>
        <begin position="582"/>
        <end position="604"/>
    </location>
</feature>
<keyword evidence="4" id="KW-0472">Membrane</keyword>
<keyword evidence="1 6" id="KW-0378">Hydrolase</keyword>
<proteinExistence type="inferred from homology"/>
<dbReference type="InterPro" id="IPR000073">
    <property type="entry name" value="AB_hydrolase_1"/>
</dbReference>
<dbReference type="Pfam" id="PF12146">
    <property type="entry name" value="Hydrolase_4"/>
    <property type="match status" value="1"/>
</dbReference>
<dbReference type="Gene3D" id="3.40.50.1820">
    <property type="entry name" value="alpha/beta hydrolase"/>
    <property type="match status" value="1"/>
</dbReference>
<comment type="similarity">
    <text evidence="2">Belongs to the AB hydrolase superfamily. FUS2 hydrolase family.</text>
</comment>
<evidence type="ECO:0000256" key="2">
    <source>
        <dbReference type="ARBA" id="ARBA00038115"/>
    </source>
</evidence>
<accession>A0A6B0VRZ6</accession>
<evidence type="ECO:0000259" key="5">
    <source>
        <dbReference type="Pfam" id="PF12146"/>
    </source>
</evidence>
<sequence>MDEPENRRRETGPTRDASRRLVLAIGIGLLLVAGGTLLATWTTTGGDVDVRETTIKTESGLELAGTVYEPDGASADDPAPAVALFHGYTGTQGTMSSFAIELADRGYVAVTVDQPGHGDSDPPAFEDGWGGPATLEHTRSLEVVDEDRVAMAGHSMGGFASLAAADEHPDGYESIVLIGSTWGPMEGVDGVPEANETVPRNAAVLFAPYDEYSPAMWNETVPGDVNEGEKLARAFGTEPPVEPGETYGSIEDGTARTYTAPPTIHTGMHRSTTAVGDALEWIEQTIGESETGETATASPDDQRWYWASIGHAIALVGGLIVAVGTAASVWRRLGAGKTAAVGDSGVETSPPTSSPPSRSTLLGLSLVPALTIYPLYAIGTAVVPVTRLTHQDLTHGYAVWALGTVAVAGAVVRWRHGGPNWSSLEALVPVSTSDRRHAGRSLAAAAAGCLALYLLATLVDAVPGGALNAWVVGFVPLSPLRWISAAVYVLPFTAAAVGFASGLDRTLDASRSLPRALGRGLALTCGGLIVFLAVQYVPLFLGFGMPLPELGPLAITTINATGLLATATMVTIAVTRFADSPLVGGLVTGLLVTWLIVGTGPIPIAPV</sequence>
<dbReference type="PRINTS" id="PR00111">
    <property type="entry name" value="ABHYDROLASE"/>
</dbReference>
<reference evidence="6 7" key="1">
    <citation type="submission" date="2020-01" db="EMBL/GenBank/DDBJ databases">
        <title>Natronorubrum sp. JWXQ-INN 674 isolated from Inner Mongolia Autonomous Region of China.</title>
        <authorList>
            <person name="Xue Q."/>
        </authorList>
    </citation>
    <scope>NUCLEOTIDE SEQUENCE [LARGE SCALE GENOMIC DNA]</scope>
    <source>
        <strain evidence="6 7">JWXQ-INN-674</strain>
    </source>
</reference>
<name>A0A6B0VRZ6_9EURY</name>
<feature type="transmembrane region" description="Helical" evidence="4">
    <location>
        <begin position="304"/>
        <end position="330"/>
    </location>
</feature>
<feature type="transmembrane region" description="Helical" evidence="4">
    <location>
        <begin position="442"/>
        <end position="462"/>
    </location>
</feature>
<protein>
    <submittedName>
        <fullName evidence="6">Alpha/beta fold hydrolase</fullName>
    </submittedName>
</protein>
<dbReference type="GO" id="GO:0016788">
    <property type="term" value="F:hydrolase activity, acting on ester bonds"/>
    <property type="evidence" value="ECO:0007669"/>
    <property type="project" value="UniProtKB-ARBA"/>
</dbReference>
<dbReference type="EMBL" id="WUYX01000070">
    <property type="protein sequence ID" value="MXV64214.1"/>
    <property type="molecule type" value="Genomic_DNA"/>
</dbReference>
<dbReference type="PANTHER" id="PTHR22946">
    <property type="entry name" value="DIENELACTONE HYDROLASE DOMAIN-CONTAINING PROTEIN-RELATED"/>
    <property type="match status" value="1"/>
</dbReference>
<evidence type="ECO:0000256" key="4">
    <source>
        <dbReference type="SAM" id="Phobius"/>
    </source>
</evidence>
<dbReference type="InterPro" id="IPR050261">
    <property type="entry name" value="FrsA_esterase"/>
</dbReference>
<gene>
    <name evidence="6" type="ORF">GS429_19520</name>
</gene>
<keyword evidence="4" id="KW-1133">Transmembrane helix</keyword>
<dbReference type="OrthoDB" id="292932at2157"/>
<feature type="transmembrane region" description="Helical" evidence="4">
    <location>
        <begin position="397"/>
        <end position="414"/>
    </location>
</feature>
<evidence type="ECO:0000313" key="7">
    <source>
        <dbReference type="Proteomes" id="UP000434101"/>
    </source>
</evidence>
<dbReference type="Proteomes" id="UP000434101">
    <property type="component" value="Unassembled WGS sequence"/>
</dbReference>